<comment type="caution">
    <text evidence="2">The sequence shown here is derived from an EMBL/GenBank/DDBJ whole genome shotgun (WGS) entry which is preliminary data.</text>
</comment>
<feature type="region of interest" description="Disordered" evidence="1">
    <location>
        <begin position="127"/>
        <end position="191"/>
    </location>
</feature>
<feature type="compositionally biased region" description="Basic and acidic residues" evidence="1">
    <location>
        <begin position="132"/>
        <end position="141"/>
    </location>
</feature>
<feature type="compositionally biased region" description="Basic residues" evidence="1">
    <location>
        <begin position="166"/>
        <end position="175"/>
    </location>
</feature>
<dbReference type="EMBL" id="JARBHB010000008">
    <property type="protein sequence ID" value="KAJ8876580.1"/>
    <property type="molecule type" value="Genomic_DNA"/>
</dbReference>
<proteinExistence type="predicted"/>
<organism evidence="2 3">
    <name type="scientific">Dryococelus australis</name>
    <dbReference type="NCBI Taxonomy" id="614101"/>
    <lineage>
        <taxon>Eukaryota</taxon>
        <taxon>Metazoa</taxon>
        <taxon>Ecdysozoa</taxon>
        <taxon>Arthropoda</taxon>
        <taxon>Hexapoda</taxon>
        <taxon>Insecta</taxon>
        <taxon>Pterygota</taxon>
        <taxon>Neoptera</taxon>
        <taxon>Polyneoptera</taxon>
        <taxon>Phasmatodea</taxon>
        <taxon>Verophasmatodea</taxon>
        <taxon>Anareolatae</taxon>
        <taxon>Phasmatidae</taxon>
        <taxon>Eurycanthinae</taxon>
        <taxon>Dryococelus</taxon>
    </lineage>
</organism>
<accession>A0ABQ9GX29</accession>
<evidence type="ECO:0000313" key="3">
    <source>
        <dbReference type="Proteomes" id="UP001159363"/>
    </source>
</evidence>
<keyword evidence="3" id="KW-1185">Reference proteome</keyword>
<name>A0ABQ9GX29_9NEOP</name>
<protein>
    <submittedName>
        <fullName evidence="2">Uncharacterized protein</fullName>
    </submittedName>
</protein>
<evidence type="ECO:0000256" key="1">
    <source>
        <dbReference type="SAM" id="MobiDB-lite"/>
    </source>
</evidence>
<gene>
    <name evidence="2" type="ORF">PR048_021025</name>
</gene>
<dbReference type="Proteomes" id="UP001159363">
    <property type="component" value="Chromosome 7"/>
</dbReference>
<reference evidence="2 3" key="1">
    <citation type="submission" date="2023-02" db="EMBL/GenBank/DDBJ databases">
        <title>LHISI_Scaffold_Assembly.</title>
        <authorList>
            <person name="Stuart O.P."/>
            <person name="Cleave R."/>
            <person name="Magrath M.J.L."/>
            <person name="Mikheyev A.S."/>
        </authorList>
    </citation>
    <scope>NUCLEOTIDE SEQUENCE [LARGE SCALE GENOMIC DNA]</scope>
    <source>
        <strain evidence="2">Daus_M_001</strain>
        <tissue evidence="2">Leg muscle</tissue>
    </source>
</reference>
<evidence type="ECO:0000313" key="2">
    <source>
        <dbReference type="EMBL" id="KAJ8876580.1"/>
    </source>
</evidence>
<sequence>MAAHHACEANICHGGRVGKGEGGATVGSLDGNAKAYKGVTIYLHNFMYVTPRNFAPPPPATTARSLRAALSASLHSALCRLPTTHEDISLLIYGAREKYFLIQTRWNERACGNKGDRELSEKTCLLDGAPAPKREIPEKTRRSATSSDTIPGSEPPGRILYPVRLGGRRAVKPPSHRGSSNQTPGHSEKMPARYAVRLKPGKAGRVGDLPRPQTSRFLLVHESLFGPQPRSGLSLVARQHRELRPFSGTHLPCRAVPCRAVPSPSWTASPSSSSLSLLVANARPGWHLLCVARSDVGDNMRRTDLLRAVHMRKTLACGFITMDVYTFFAFETYTKFPLVSEASSPSRHKVALELHAYACGAVVPEYTIQIYMPLCYAKQEGEDERRHKYCDAKIRQCDKALRATKKARKGLVPCEVRVVLGKAQVAEIMRTLANAPCLWPAGLSKLCGEGMLSERGTHRSHQTDIQDSKILQNQIFCWPYSQRRCSSDSPSCVVCDSGHPCAMKSRPSVGSGVPCSNPGPGLLVRGLWWTLLWCEGFSRYSLHSASAAPPSHLHVWTERQVQSRRQSTLTPPECRTECHGGALWHLDVCLLLPLTYNTSIQMSVPCRLPMRYFIALSRGRGGVAVRLFASHLSEPSRSWISEYGNRAGRYRWSAGFLGDLPFLSLLHFGTATYSPRFTLIGSQDLDGFTQGDVLATVRGRPGEVGNRPETLQCDVQSGSGRELRRNVRVVGTGAPRGNRLATLPARGVIPPAVQPEGSPRANTAWLHFQNEDNRLRNFNWRGRGRGCVLKKHLCQLHVEGQARRHTTKTINIAGLFCCSVVALRTEDPGMPPDGVGSIPPPPPTIMIYFDLEFLAAVLEADSVWTLAHQDALETWPHKCALSSSRQQIHSYRECAKRTKSIQAGDVYLQTPCHGFRKPLKEALVHRLCFSVDLSQNSQEAEPDEGSDSCRESVETANNYNNCFSKWRRMYRKGARVAIRTACMALLPGTGTREYVGKLAGELEQSLDVTYSGRKQNESASISSAGLSTAMNGMRAVGIVTSRLVATARLGRRRAQLCNNGEAQRPGQGPPWKMARRRSARELLKGGGREGEPTREPPTCASAAACCPSWRLLDCQGLPLPPTFSLHIRRTWASMKSDVTPASAGTPSTFFCTSQSWTALEVLTADSHMRKFRVAWPGIEPVSETREYNTNTDKSITPRAPVVCTCKTVILYHIFSSCGTLPASSSREHLVMLSHVTNSPVWKSRKGGDCET</sequence>